<proteinExistence type="predicted"/>
<dbReference type="EMBL" id="UHDK01000001">
    <property type="protein sequence ID" value="SUM33915.1"/>
    <property type="molecule type" value="Genomic_DNA"/>
</dbReference>
<organism evidence="2 3">
    <name type="scientific">Staphylococcus gallinarum</name>
    <dbReference type="NCBI Taxonomy" id="1293"/>
    <lineage>
        <taxon>Bacteria</taxon>
        <taxon>Bacillati</taxon>
        <taxon>Bacillota</taxon>
        <taxon>Bacilli</taxon>
        <taxon>Bacillales</taxon>
        <taxon>Staphylococcaceae</taxon>
        <taxon>Staphylococcus</taxon>
    </lineage>
</organism>
<evidence type="ECO:0000313" key="3">
    <source>
        <dbReference type="Proteomes" id="UP000255277"/>
    </source>
</evidence>
<dbReference type="InterPro" id="IPR002481">
    <property type="entry name" value="FUR"/>
</dbReference>
<dbReference type="InterPro" id="IPR036388">
    <property type="entry name" value="WH-like_DNA-bd_sf"/>
</dbReference>
<dbReference type="AlphaFoldDB" id="A0A380FIX3"/>
<evidence type="ECO:0000256" key="1">
    <source>
        <dbReference type="ARBA" id="ARBA00040445"/>
    </source>
</evidence>
<dbReference type="SUPFAM" id="SSF46785">
    <property type="entry name" value="Winged helix' DNA-binding domain"/>
    <property type="match status" value="1"/>
</dbReference>
<dbReference type="GO" id="GO:0000976">
    <property type="term" value="F:transcription cis-regulatory region binding"/>
    <property type="evidence" value="ECO:0007669"/>
    <property type="project" value="TreeGrafter"/>
</dbReference>
<reference evidence="2 3" key="1">
    <citation type="submission" date="2018-06" db="EMBL/GenBank/DDBJ databases">
        <authorList>
            <consortium name="Pathogen Informatics"/>
            <person name="Doyle S."/>
        </authorList>
    </citation>
    <scope>NUCLEOTIDE SEQUENCE [LARGE SCALE GENOMIC DNA]</scope>
    <source>
        <strain evidence="2 3">NCTC12195</strain>
    </source>
</reference>
<protein>
    <recommendedName>
        <fullName evidence="1">Peroxide-responsive repressor PerR</fullName>
    </recommendedName>
</protein>
<accession>A0A380FIX3</accession>
<dbReference type="GO" id="GO:0003700">
    <property type="term" value="F:DNA-binding transcription factor activity"/>
    <property type="evidence" value="ECO:0007669"/>
    <property type="project" value="InterPro"/>
</dbReference>
<dbReference type="PANTHER" id="PTHR33202">
    <property type="entry name" value="ZINC UPTAKE REGULATION PROTEIN"/>
    <property type="match status" value="1"/>
</dbReference>
<dbReference type="Pfam" id="PF01475">
    <property type="entry name" value="FUR"/>
    <property type="match status" value="1"/>
</dbReference>
<dbReference type="GO" id="GO:0045892">
    <property type="term" value="P:negative regulation of DNA-templated transcription"/>
    <property type="evidence" value="ECO:0007669"/>
    <property type="project" value="TreeGrafter"/>
</dbReference>
<dbReference type="Gene3D" id="1.10.10.10">
    <property type="entry name" value="Winged helix-like DNA-binding domain superfamily/Winged helix DNA-binding domain"/>
    <property type="match status" value="1"/>
</dbReference>
<name>A0A380FIX3_STAGA</name>
<dbReference type="GO" id="GO:1900376">
    <property type="term" value="P:regulation of secondary metabolite biosynthetic process"/>
    <property type="evidence" value="ECO:0007669"/>
    <property type="project" value="TreeGrafter"/>
</dbReference>
<evidence type="ECO:0000313" key="2">
    <source>
        <dbReference type="EMBL" id="SUM33915.1"/>
    </source>
</evidence>
<sequence>MVNDMSAEMDTIEHELEDSIASLRNAGIRITPQRQAILKYLIASETHPTADEIYQALSPDFPNISVATIYIITYVSLRILDSLKNCLMVIPLADLTLIHIITTM</sequence>
<dbReference type="PANTHER" id="PTHR33202:SF8">
    <property type="entry name" value="PEROXIDE-RESPONSIVE REPRESSOR PERR"/>
    <property type="match status" value="1"/>
</dbReference>
<dbReference type="GO" id="GO:0008270">
    <property type="term" value="F:zinc ion binding"/>
    <property type="evidence" value="ECO:0007669"/>
    <property type="project" value="TreeGrafter"/>
</dbReference>
<gene>
    <name evidence="2" type="primary">perR_2</name>
    <name evidence="2" type="ORF">NCTC12195_03423</name>
</gene>
<dbReference type="InterPro" id="IPR036390">
    <property type="entry name" value="WH_DNA-bd_sf"/>
</dbReference>
<dbReference type="Proteomes" id="UP000255277">
    <property type="component" value="Unassembled WGS sequence"/>
</dbReference>